<sequence length="149" mass="17123">MTARHLTIVHYPPQEPYRCVEIRSPGWEDVSAAIQRMDDNEYPVVQLSWEDVDTCFEDEASFNIVGGTASGFALSEMNGWRLDDPNGSDEGVRLWQSDQGYFCKRRNIIAEIDVVLKLTKIYFETGSYDEVRRAWSEERGPVHLSDNQT</sequence>
<gene>
    <name evidence="1" type="ORF">ISP13_08070</name>
</gene>
<dbReference type="EMBL" id="JADIKG010000011">
    <property type="protein sequence ID" value="MFK2873488.1"/>
    <property type="molecule type" value="Genomic_DNA"/>
</dbReference>
<protein>
    <submittedName>
        <fullName evidence="1">Uncharacterized protein</fullName>
    </submittedName>
</protein>
<evidence type="ECO:0000313" key="1">
    <source>
        <dbReference type="EMBL" id="MFK2873488.1"/>
    </source>
</evidence>
<dbReference type="Proteomes" id="UP001620405">
    <property type="component" value="Unassembled WGS sequence"/>
</dbReference>
<proteinExistence type="predicted"/>
<keyword evidence="2" id="KW-1185">Reference proteome</keyword>
<comment type="caution">
    <text evidence="1">The sequence shown here is derived from an EMBL/GenBank/DDBJ whole genome shotgun (WGS) entry which is preliminary data.</text>
</comment>
<evidence type="ECO:0000313" key="2">
    <source>
        <dbReference type="Proteomes" id="UP001620405"/>
    </source>
</evidence>
<name>A0ABW8IU79_9GAMM</name>
<accession>A0ABW8IU79</accession>
<organism evidence="1 2">
    <name type="scientific">Dyella lipolytica</name>
    <dbReference type="NCBI Taxonomy" id="1867835"/>
    <lineage>
        <taxon>Bacteria</taxon>
        <taxon>Pseudomonadati</taxon>
        <taxon>Pseudomonadota</taxon>
        <taxon>Gammaproteobacteria</taxon>
        <taxon>Lysobacterales</taxon>
        <taxon>Rhodanobacteraceae</taxon>
        <taxon>Dyella</taxon>
    </lineage>
</organism>
<reference evidence="1 2" key="1">
    <citation type="submission" date="2020-10" db="EMBL/GenBank/DDBJ databases">
        <title>Phylogeny of dyella-like bacteria.</title>
        <authorList>
            <person name="Fu J."/>
        </authorList>
    </citation>
    <scope>NUCLEOTIDE SEQUENCE [LARGE SCALE GENOMIC DNA]</scope>
    <source>
        <strain evidence="1 2">DHOB07</strain>
    </source>
</reference>
<dbReference type="RefSeq" id="WP_284397322.1">
    <property type="nucleotide sequence ID" value="NZ_BSNQ01000003.1"/>
</dbReference>